<feature type="region of interest" description="Disordered" evidence="1">
    <location>
        <begin position="712"/>
        <end position="731"/>
    </location>
</feature>
<feature type="region of interest" description="Disordered" evidence="1">
    <location>
        <begin position="1"/>
        <end position="56"/>
    </location>
</feature>
<feature type="compositionally biased region" description="Basic and acidic residues" evidence="1">
    <location>
        <begin position="428"/>
        <end position="441"/>
    </location>
</feature>
<feature type="compositionally biased region" description="Low complexity" evidence="1">
    <location>
        <begin position="317"/>
        <end position="336"/>
    </location>
</feature>
<feature type="region of interest" description="Disordered" evidence="1">
    <location>
        <begin position="657"/>
        <end position="677"/>
    </location>
</feature>
<feature type="compositionally biased region" description="Basic residues" evidence="1">
    <location>
        <begin position="40"/>
        <end position="49"/>
    </location>
</feature>
<gene>
    <name evidence="2" type="ORF">QCA50_014416</name>
</gene>
<feature type="compositionally biased region" description="Polar residues" evidence="1">
    <location>
        <begin position="182"/>
        <end position="202"/>
    </location>
</feature>
<feature type="region of interest" description="Disordered" evidence="1">
    <location>
        <begin position="428"/>
        <end position="464"/>
    </location>
</feature>
<evidence type="ECO:0000256" key="1">
    <source>
        <dbReference type="SAM" id="MobiDB-lite"/>
    </source>
</evidence>
<feature type="compositionally biased region" description="Acidic residues" evidence="1">
    <location>
        <begin position="105"/>
        <end position="114"/>
    </location>
</feature>
<feature type="region of interest" description="Disordered" evidence="1">
    <location>
        <begin position="523"/>
        <end position="553"/>
    </location>
</feature>
<keyword evidence="3" id="KW-1185">Reference proteome</keyword>
<sequence>MSNSGFVDPNTSGVQRHPPSSPLQSRSGNLAGGPTPFRAPAHKHAHHLHSIPPREKSTRTLIIDHMLWVHARTRFAQARAELGMTDRTGGPSSSNYAHRERPENFEEGEEAYSDGEDITTLVARAGGPGHTHEEDDDERLDMQNLTLARSLRQRAESVEKVIAGMLDQPPEVPPLHPDDLTEPNTSPQLQPQQTAGRQHQHTLPNGVRLRLALGTAINDLFARRAPAPPQRAYHENRAGGPPPSLPAALVPLTSVSLAGSGGPSRPQRPTPTDYIRSLYAIGADPDAQNSPPSLRCPRHLHMGCEICVEAKVPPRPTSKTRGTSTRSGSTPTASPGDGHTAPTGNNVFGLGGGVTGWQEGGGIGSGLSRPGTNGTVLRRPSDAYRDPPTQQGPPRPAMASTKLTEFIIRFLRLSALVASELGREAIEDRASVDGGRDDDPSRSNSTRPPSSPLMSFRQPQQQQRQVSDINVYGHILRPSREWYFLLAGLLTRTVLEGYVTGGWLGVEPLEVLLTVGLGIGPQSGSNSAHSGQNSSASNAKSKHEDQFAQFDPDDMPDLDEAVRILFPSLRDVDYNQGGVGSRREGAEAEYEIEMTQRLARFYDVPPSTPDVATHMEDLAWQFPAEAVERAACRFCEAIARWRGKPELETYKKATWLTQSQKDKNSRSDAPMSIDSLLHSNPTSPNGYACHACGKPLTTVRVKQDDLRLKCTSSRPSHSCFADDAGRSLDPD</sequence>
<feature type="compositionally biased region" description="Polar residues" evidence="1">
    <location>
        <begin position="523"/>
        <end position="539"/>
    </location>
</feature>
<feature type="region of interest" description="Disordered" evidence="1">
    <location>
        <begin position="313"/>
        <end position="399"/>
    </location>
</feature>
<proteinExistence type="predicted"/>
<name>A0AAW0FP55_9APHY</name>
<reference evidence="2 3" key="1">
    <citation type="submission" date="2022-09" db="EMBL/GenBank/DDBJ databases">
        <authorList>
            <person name="Palmer J.M."/>
        </authorList>
    </citation>
    <scope>NUCLEOTIDE SEQUENCE [LARGE SCALE GENOMIC DNA]</scope>
    <source>
        <strain evidence="2 3">DSM 7382</strain>
    </source>
</reference>
<feature type="region of interest" description="Disordered" evidence="1">
    <location>
        <begin position="81"/>
        <end position="114"/>
    </location>
</feature>
<evidence type="ECO:0000313" key="3">
    <source>
        <dbReference type="Proteomes" id="UP001385951"/>
    </source>
</evidence>
<protein>
    <submittedName>
        <fullName evidence="2">Uncharacterized protein</fullName>
    </submittedName>
</protein>
<feature type="compositionally biased region" description="Gly residues" evidence="1">
    <location>
        <begin position="349"/>
        <end position="365"/>
    </location>
</feature>
<feature type="region of interest" description="Disordered" evidence="1">
    <location>
        <begin position="228"/>
        <end position="248"/>
    </location>
</feature>
<dbReference type="AlphaFoldDB" id="A0AAW0FP55"/>
<feature type="region of interest" description="Disordered" evidence="1">
    <location>
        <begin position="167"/>
        <end position="202"/>
    </location>
</feature>
<organism evidence="2 3">
    <name type="scientific">Cerrena zonata</name>
    <dbReference type="NCBI Taxonomy" id="2478898"/>
    <lineage>
        <taxon>Eukaryota</taxon>
        <taxon>Fungi</taxon>
        <taxon>Dikarya</taxon>
        <taxon>Basidiomycota</taxon>
        <taxon>Agaricomycotina</taxon>
        <taxon>Agaricomycetes</taxon>
        <taxon>Polyporales</taxon>
        <taxon>Cerrenaceae</taxon>
        <taxon>Cerrena</taxon>
    </lineage>
</organism>
<dbReference type="EMBL" id="JASBNA010000035">
    <property type="protein sequence ID" value="KAK7682616.1"/>
    <property type="molecule type" value="Genomic_DNA"/>
</dbReference>
<accession>A0AAW0FP55</accession>
<comment type="caution">
    <text evidence="2">The sequence shown here is derived from an EMBL/GenBank/DDBJ whole genome shotgun (WGS) entry which is preliminary data.</text>
</comment>
<feature type="compositionally biased region" description="Polar residues" evidence="1">
    <location>
        <begin position="1"/>
        <end position="14"/>
    </location>
</feature>
<dbReference type="Proteomes" id="UP001385951">
    <property type="component" value="Unassembled WGS sequence"/>
</dbReference>
<evidence type="ECO:0000313" key="2">
    <source>
        <dbReference type="EMBL" id="KAK7682616.1"/>
    </source>
</evidence>